<keyword evidence="1" id="KW-0472">Membrane</keyword>
<dbReference type="AlphaFoldDB" id="A0A1Y1JU73"/>
<reference evidence="3" key="1">
    <citation type="submission" date="2017-04" db="EMBL/GenBank/DDBJ databases">
        <title>Plasmodium gonderi genome.</title>
        <authorList>
            <person name="Arisue N."/>
            <person name="Honma H."/>
            <person name="Kawai S."/>
            <person name="Tougan T."/>
            <person name="Tanabe K."/>
            <person name="Horii T."/>
        </authorList>
    </citation>
    <scope>NUCLEOTIDE SEQUENCE [LARGE SCALE GENOMIC DNA]</scope>
    <source>
        <strain evidence="3">ATCC 30045</strain>
    </source>
</reference>
<keyword evidence="3" id="KW-1185">Reference proteome</keyword>
<dbReference type="GeneID" id="39745100"/>
<feature type="transmembrane region" description="Helical" evidence="1">
    <location>
        <begin position="241"/>
        <end position="263"/>
    </location>
</feature>
<keyword evidence="1" id="KW-1133">Transmembrane helix</keyword>
<evidence type="ECO:0000313" key="2">
    <source>
        <dbReference type="EMBL" id="GAW84292.1"/>
    </source>
</evidence>
<comment type="caution">
    <text evidence="2">The sequence shown here is derived from an EMBL/GenBank/DDBJ whole genome shotgun (WGS) entry which is preliminary data.</text>
</comment>
<dbReference type="EMBL" id="BDQF01000217">
    <property type="protein sequence ID" value="GAW84292.1"/>
    <property type="molecule type" value="Genomic_DNA"/>
</dbReference>
<keyword evidence="1" id="KW-0812">Transmembrane</keyword>
<proteinExistence type="predicted"/>
<dbReference type="Proteomes" id="UP000195521">
    <property type="component" value="Unassembled WGS sequence"/>
</dbReference>
<evidence type="ECO:0000313" key="3">
    <source>
        <dbReference type="Proteomes" id="UP000195521"/>
    </source>
</evidence>
<accession>A0A1Y1JU73</accession>
<dbReference type="RefSeq" id="XP_028546881.1">
    <property type="nucleotide sequence ID" value="XM_028691080.1"/>
</dbReference>
<organism evidence="2 3">
    <name type="scientific">Plasmodium gonderi</name>
    <dbReference type="NCBI Taxonomy" id="77519"/>
    <lineage>
        <taxon>Eukaryota</taxon>
        <taxon>Sar</taxon>
        <taxon>Alveolata</taxon>
        <taxon>Apicomplexa</taxon>
        <taxon>Aconoidasida</taxon>
        <taxon>Haemosporida</taxon>
        <taxon>Plasmodiidae</taxon>
        <taxon>Plasmodium</taxon>
        <taxon>Plasmodium (Plasmodium)</taxon>
    </lineage>
</organism>
<name>A0A1Y1JU73_PLAGO</name>
<protein>
    <submittedName>
        <fullName evidence="2">Variable surface protein</fullName>
    </submittedName>
</protein>
<dbReference type="OrthoDB" id="10622918at2759"/>
<evidence type="ECO:0000256" key="1">
    <source>
        <dbReference type="SAM" id="Phobius"/>
    </source>
</evidence>
<gene>
    <name evidence="2" type="ORF">PGO_002155</name>
</gene>
<sequence>MPENIIASDDFNYMEIFPTCINEFNRAKSNNTYSWLNDAYNQCTQIKWKLNIEGDSFNRYCTDLIYYLNYINDNLGINKNANCKYFNYLLKYITDKFKVICDGEENCYEEMIKSNISNIPGMPNTCVQYVKNINNDTFEILKKLDKLYESLKLLGTEKYTCPYDSECYDIYKELSKKCTNESNKNFCELLEKFKNIHVNDVDDVDDEGDVGDVDDEDDVDDLDIVDVVKRTHSSSYKHIRAIFLTLTFTIFYTPYGSVLHEVLRKLKKLFMKNNKERLSLLDSCERSYNNSIEHGYRIEYGSEDYV</sequence>